<dbReference type="EMBL" id="CP021995">
    <property type="protein sequence ID" value="ASD26127.1"/>
    <property type="molecule type" value="Genomic_DNA"/>
</dbReference>
<protein>
    <submittedName>
        <fullName evidence="2">Uncharacterized protein</fullName>
    </submittedName>
</protein>
<sequence length="251" mass="27072">MTALLLAALLASVSPEPAFEALEPIPTAAQGEAIPACTVDRRWCALIETDETQERQVLRLYDGLPGGRAPVASHLIESENSEGFWRPSAILRRAESDDVILGADMELQAMYSGGGGMSSYRTLVRFTPGAAPQEMLTVPMSGSLMIRACFGEEDMKQRAGACHDEYEFNAELKAEGDAFPPRLTYASTATTFPGPVSRNEDSLAKPPLKPKDLVKAVDAECSVRRIFTFDPAANAYVPDAPLPDCGDYTVP</sequence>
<evidence type="ECO:0000313" key="2">
    <source>
        <dbReference type="EMBL" id="ASD26127.1"/>
    </source>
</evidence>
<keyword evidence="1" id="KW-0732">Signal</keyword>
<dbReference type="STRING" id="293.GCA_000988015_00346"/>
<dbReference type="Proteomes" id="UP000197024">
    <property type="component" value="Chromosome"/>
</dbReference>
<dbReference type="AlphaFoldDB" id="A0A1Z3LVT2"/>
<organism evidence="2 3">
    <name type="scientific">Brevundimonas diminuta</name>
    <name type="common">Pseudomonas diminuta</name>
    <dbReference type="NCBI Taxonomy" id="293"/>
    <lineage>
        <taxon>Bacteria</taxon>
        <taxon>Pseudomonadati</taxon>
        <taxon>Pseudomonadota</taxon>
        <taxon>Alphaproteobacteria</taxon>
        <taxon>Caulobacterales</taxon>
        <taxon>Caulobacteraceae</taxon>
        <taxon>Brevundimonas</taxon>
    </lineage>
</organism>
<name>A0A1Z3LVT2_BREDI</name>
<feature type="signal peptide" evidence="1">
    <location>
        <begin position="1"/>
        <end position="20"/>
    </location>
</feature>
<accession>A0A1Z3LVT2</accession>
<feature type="chain" id="PRO_5012870866" evidence="1">
    <location>
        <begin position="21"/>
        <end position="251"/>
    </location>
</feature>
<gene>
    <name evidence="2" type="ORF">CD943_04010</name>
</gene>
<evidence type="ECO:0000256" key="1">
    <source>
        <dbReference type="SAM" id="SignalP"/>
    </source>
</evidence>
<evidence type="ECO:0000313" key="3">
    <source>
        <dbReference type="Proteomes" id="UP000197024"/>
    </source>
</evidence>
<reference evidence="2 3" key="1">
    <citation type="submission" date="2017-06" db="EMBL/GenBank/DDBJ databases">
        <title>Biodegradation of gentamicin by bacterial consortia AMQD4 in synthetic medium and raw gentamicin sewage.</title>
        <authorList>
            <person name="Chang H."/>
            <person name="Feng Y."/>
            <person name="Li Z."/>
            <person name="Xue J."/>
            <person name="Cheng D."/>
        </authorList>
    </citation>
    <scope>NUCLEOTIDE SEQUENCE [LARGE SCALE GENOMIC DNA]</scope>
    <source>
        <strain evidence="2 3">BZC3</strain>
    </source>
</reference>
<reference evidence="2 3" key="2">
    <citation type="submission" date="2017-06" db="EMBL/GenBank/DDBJ databases">
        <authorList>
            <person name="Kim H.J."/>
            <person name="Triplett B.A."/>
        </authorList>
    </citation>
    <scope>NUCLEOTIDE SEQUENCE [LARGE SCALE GENOMIC DNA]</scope>
    <source>
        <strain evidence="2 3">BZC3</strain>
    </source>
</reference>
<dbReference type="RefSeq" id="WP_088410167.1">
    <property type="nucleotide sequence ID" value="NZ_CP021995.1"/>
</dbReference>
<proteinExistence type="predicted"/>